<keyword evidence="1" id="KW-0001">2Fe-2S</keyword>
<organism evidence="7 8">
    <name type="scientific">Setomelanomma holmii</name>
    <dbReference type="NCBI Taxonomy" id="210430"/>
    <lineage>
        <taxon>Eukaryota</taxon>
        <taxon>Fungi</taxon>
        <taxon>Dikarya</taxon>
        <taxon>Ascomycota</taxon>
        <taxon>Pezizomycotina</taxon>
        <taxon>Dothideomycetes</taxon>
        <taxon>Pleosporomycetidae</taxon>
        <taxon>Pleosporales</taxon>
        <taxon>Pleosporineae</taxon>
        <taxon>Phaeosphaeriaceae</taxon>
        <taxon>Setomelanomma</taxon>
    </lineage>
</organism>
<evidence type="ECO:0000256" key="2">
    <source>
        <dbReference type="ARBA" id="ARBA00022723"/>
    </source>
</evidence>
<proteinExistence type="predicted"/>
<name>A0A9P4GZ22_9PLEO</name>
<keyword evidence="4" id="KW-0411">Iron-sulfur</keyword>
<evidence type="ECO:0000256" key="5">
    <source>
        <dbReference type="ARBA" id="ARBA00034078"/>
    </source>
</evidence>
<feature type="domain" description="Rieske" evidence="6">
    <location>
        <begin position="63"/>
        <end position="167"/>
    </location>
</feature>
<sequence length="176" mass="19877">MSFLVNPFTRSSRAGDAWFPAGTASSYPNVDDSTRVAEQRKCLDKYTPGCRIFHVPREDSSKAVEVAIDDWKDSLSGDAKDQVMVFQYKGKFVAINHECPHSSYPLSKGTPFDIEDFGVVLSSGITCPQHDWSFDLHTGKSDRGSYKLLVWEIQQRPTADRQGETDIWVRRKQKIG</sequence>
<evidence type="ECO:0000313" key="7">
    <source>
        <dbReference type="EMBL" id="KAF2024097.1"/>
    </source>
</evidence>
<dbReference type="InterPro" id="IPR036922">
    <property type="entry name" value="Rieske_2Fe-2S_sf"/>
</dbReference>
<dbReference type="Gene3D" id="2.102.10.10">
    <property type="entry name" value="Rieske [2Fe-2S] iron-sulphur domain"/>
    <property type="match status" value="1"/>
</dbReference>
<dbReference type="PROSITE" id="PS51296">
    <property type="entry name" value="RIESKE"/>
    <property type="match status" value="1"/>
</dbReference>
<protein>
    <recommendedName>
        <fullName evidence="6">Rieske domain-containing protein</fullName>
    </recommendedName>
</protein>
<keyword evidence="8" id="KW-1185">Reference proteome</keyword>
<accession>A0A9P4GZ22</accession>
<dbReference type="Pfam" id="PF00355">
    <property type="entry name" value="Rieske"/>
    <property type="match status" value="1"/>
</dbReference>
<dbReference type="OrthoDB" id="426882at2759"/>
<dbReference type="Proteomes" id="UP000799777">
    <property type="component" value="Unassembled WGS sequence"/>
</dbReference>
<dbReference type="PANTHER" id="PTHR21496:SF0">
    <property type="entry name" value="RIESKE DOMAIN-CONTAINING PROTEIN"/>
    <property type="match status" value="1"/>
</dbReference>
<evidence type="ECO:0000256" key="4">
    <source>
        <dbReference type="ARBA" id="ARBA00023014"/>
    </source>
</evidence>
<keyword evidence="2" id="KW-0479">Metal-binding</keyword>
<evidence type="ECO:0000313" key="8">
    <source>
        <dbReference type="Proteomes" id="UP000799777"/>
    </source>
</evidence>
<evidence type="ECO:0000259" key="6">
    <source>
        <dbReference type="PROSITE" id="PS51296"/>
    </source>
</evidence>
<dbReference type="InterPro" id="IPR017941">
    <property type="entry name" value="Rieske_2Fe-2S"/>
</dbReference>
<dbReference type="GO" id="GO:0051537">
    <property type="term" value="F:2 iron, 2 sulfur cluster binding"/>
    <property type="evidence" value="ECO:0007669"/>
    <property type="project" value="UniProtKB-KW"/>
</dbReference>
<evidence type="ECO:0000256" key="3">
    <source>
        <dbReference type="ARBA" id="ARBA00023004"/>
    </source>
</evidence>
<dbReference type="EMBL" id="ML978309">
    <property type="protein sequence ID" value="KAF2024097.1"/>
    <property type="molecule type" value="Genomic_DNA"/>
</dbReference>
<dbReference type="AlphaFoldDB" id="A0A9P4GZ22"/>
<reference evidence="7" key="1">
    <citation type="journal article" date="2020" name="Stud. Mycol.">
        <title>101 Dothideomycetes genomes: a test case for predicting lifestyles and emergence of pathogens.</title>
        <authorList>
            <person name="Haridas S."/>
            <person name="Albert R."/>
            <person name="Binder M."/>
            <person name="Bloem J."/>
            <person name="Labutti K."/>
            <person name="Salamov A."/>
            <person name="Andreopoulos B."/>
            <person name="Baker S."/>
            <person name="Barry K."/>
            <person name="Bills G."/>
            <person name="Bluhm B."/>
            <person name="Cannon C."/>
            <person name="Castanera R."/>
            <person name="Culley D."/>
            <person name="Daum C."/>
            <person name="Ezra D."/>
            <person name="Gonzalez J."/>
            <person name="Henrissat B."/>
            <person name="Kuo A."/>
            <person name="Liang C."/>
            <person name="Lipzen A."/>
            <person name="Lutzoni F."/>
            <person name="Magnuson J."/>
            <person name="Mondo S."/>
            <person name="Nolan M."/>
            <person name="Ohm R."/>
            <person name="Pangilinan J."/>
            <person name="Park H.-J."/>
            <person name="Ramirez L."/>
            <person name="Alfaro M."/>
            <person name="Sun H."/>
            <person name="Tritt A."/>
            <person name="Yoshinaga Y."/>
            <person name="Zwiers L.-H."/>
            <person name="Turgeon B."/>
            <person name="Goodwin S."/>
            <person name="Spatafora J."/>
            <person name="Crous P."/>
            <person name="Grigoriev I."/>
        </authorList>
    </citation>
    <scope>NUCLEOTIDE SEQUENCE</scope>
    <source>
        <strain evidence="7">CBS 110217</strain>
    </source>
</reference>
<comment type="cofactor">
    <cofactor evidence="5">
        <name>[2Fe-2S] cluster</name>
        <dbReference type="ChEBI" id="CHEBI:190135"/>
    </cofactor>
</comment>
<dbReference type="PANTHER" id="PTHR21496">
    <property type="entry name" value="FERREDOXIN-RELATED"/>
    <property type="match status" value="1"/>
</dbReference>
<gene>
    <name evidence="7" type="ORF">EK21DRAFT_79465</name>
</gene>
<evidence type="ECO:0000256" key="1">
    <source>
        <dbReference type="ARBA" id="ARBA00022714"/>
    </source>
</evidence>
<keyword evidence="3" id="KW-0408">Iron</keyword>
<dbReference type="SUPFAM" id="SSF50022">
    <property type="entry name" value="ISP domain"/>
    <property type="match status" value="1"/>
</dbReference>
<comment type="caution">
    <text evidence="7">The sequence shown here is derived from an EMBL/GenBank/DDBJ whole genome shotgun (WGS) entry which is preliminary data.</text>
</comment>
<dbReference type="GO" id="GO:0046872">
    <property type="term" value="F:metal ion binding"/>
    <property type="evidence" value="ECO:0007669"/>
    <property type="project" value="UniProtKB-KW"/>
</dbReference>